<dbReference type="InterPro" id="IPR030395">
    <property type="entry name" value="GP_PDE_dom"/>
</dbReference>
<feature type="domain" description="GP-PDE" evidence="1">
    <location>
        <begin position="2"/>
        <end position="239"/>
    </location>
</feature>
<dbReference type="CDD" id="cd08563">
    <property type="entry name" value="GDPD_TtGDE_like"/>
    <property type="match status" value="1"/>
</dbReference>
<dbReference type="GO" id="GO:0008081">
    <property type="term" value="F:phosphoric diester hydrolase activity"/>
    <property type="evidence" value="ECO:0007669"/>
    <property type="project" value="InterPro"/>
</dbReference>
<dbReference type="InterPro" id="IPR017946">
    <property type="entry name" value="PLC-like_Pdiesterase_TIM-brl"/>
</dbReference>
<dbReference type="EMBL" id="CP135996">
    <property type="protein sequence ID" value="WOC31149.1"/>
    <property type="molecule type" value="Genomic_DNA"/>
</dbReference>
<dbReference type="RefSeq" id="WP_275844046.1">
    <property type="nucleotide sequence ID" value="NZ_CP135996.1"/>
</dbReference>
<dbReference type="KEGG" id="carl:PXC00_07895"/>
<gene>
    <name evidence="2" type="ORF">PXC00_07895</name>
</gene>
<organism evidence="2 3">
    <name type="scientific">Caproicibacterium argilliputei</name>
    <dbReference type="NCBI Taxonomy" id="3030016"/>
    <lineage>
        <taxon>Bacteria</taxon>
        <taxon>Bacillati</taxon>
        <taxon>Bacillota</taxon>
        <taxon>Clostridia</taxon>
        <taxon>Eubacteriales</taxon>
        <taxon>Oscillospiraceae</taxon>
        <taxon>Caproicibacterium</taxon>
    </lineage>
</organism>
<dbReference type="AlphaFoldDB" id="A0AA97D7L0"/>
<dbReference type="PROSITE" id="PS51704">
    <property type="entry name" value="GP_PDE"/>
    <property type="match status" value="1"/>
</dbReference>
<dbReference type="PANTHER" id="PTHR46211">
    <property type="entry name" value="GLYCEROPHOSPHORYL DIESTER PHOSPHODIESTERASE"/>
    <property type="match status" value="1"/>
</dbReference>
<name>A0AA97D7L0_9FIRM</name>
<dbReference type="GO" id="GO:0006629">
    <property type="term" value="P:lipid metabolic process"/>
    <property type="evidence" value="ECO:0007669"/>
    <property type="project" value="InterPro"/>
</dbReference>
<reference evidence="3" key="3">
    <citation type="submission" date="2024-06" db="EMBL/GenBank/DDBJ databases">
        <authorList>
            <person name="Zeng C."/>
        </authorList>
    </citation>
    <scope>NUCLEOTIDE SEQUENCE [LARGE SCALE GENOMIC DNA]</scope>
    <source>
        <strain evidence="3">ZCY20-5</strain>
    </source>
</reference>
<dbReference type="Gene3D" id="3.20.20.190">
    <property type="entry name" value="Phosphatidylinositol (PI) phosphodiesterase"/>
    <property type="match status" value="1"/>
</dbReference>
<accession>A0AA97D7L0</accession>
<evidence type="ECO:0000313" key="2">
    <source>
        <dbReference type="EMBL" id="WOC31149.1"/>
    </source>
</evidence>
<reference evidence="2 3" key="1">
    <citation type="submission" date="2024-06" db="EMBL/GenBank/DDBJ databases">
        <title>Caproicibacterium argilliputei sp. nov, a novel caproic acid producing anaerobic bacterium isolated from pit mud.</title>
        <authorList>
            <person name="Xia S."/>
        </authorList>
    </citation>
    <scope>NUCLEOTIDE SEQUENCE [LARGE SCALE GENOMIC DNA]</scope>
    <source>
        <strain evidence="2 3">ZCY20-5</strain>
    </source>
</reference>
<dbReference type="SUPFAM" id="SSF51695">
    <property type="entry name" value="PLC-like phosphodiesterases"/>
    <property type="match status" value="1"/>
</dbReference>
<protein>
    <submittedName>
        <fullName evidence="2">Glycerophosphodiester phosphodiesterase</fullName>
    </submittedName>
</protein>
<reference evidence="3" key="2">
    <citation type="submission" date="2024-06" db="EMBL/GenBank/DDBJ databases">
        <title>Caproicibacterium argilliputei sp. nov, a novel caproic acid producing anaerobic bacterium isolated from pit mud.</title>
        <authorList>
            <person name="Zeng C."/>
        </authorList>
    </citation>
    <scope>NUCLEOTIDE SEQUENCE [LARGE SCALE GENOMIC DNA]</scope>
    <source>
        <strain evidence="3">ZCY20-5</strain>
    </source>
</reference>
<dbReference type="PANTHER" id="PTHR46211:SF1">
    <property type="entry name" value="GLYCEROPHOSPHODIESTER PHOSPHODIESTERASE, CYTOPLASMIC"/>
    <property type="match status" value="1"/>
</dbReference>
<evidence type="ECO:0000313" key="3">
    <source>
        <dbReference type="Proteomes" id="UP001300604"/>
    </source>
</evidence>
<proteinExistence type="predicted"/>
<sequence length="239" mass="26102">MTQIIAHRGASCAAPENTLAAFEQAISARADGVELDVHLTADGSVVVIHDDAVDRTTNGSGAVHEMTLEQVQGLDASMGQAGFAGIKIPTLAEVYALLQKTNLTVNVELKENAYHNGFAVIPKVLELEEQYGMSGKVYYSSFNHYVLRELKHRSGQIQTGILYGEPLVDVWDYAEAVPADAVHPNYQVLQDANVVRQCHALGIAVRPWTVNQEHDLQEMFVQKVDAVITNDPALARAIR</sequence>
<evidence type="ECO:0000259" key="1">
    <source>
        <dbReference type="PROSITE" id="PS51704"/>
    </source>
</evidence>
<dbReference type="Proteomes" id="UP001300604">
    <property type="component" value="Chromosome"/>
</dbReference>
<keyword evidence="3" id="KW-1185">Reference proteome</keyword>
<dbReference type="Pfam" id="PF03009">
    <property type="entry name" value="GDPD"/>
    <property type="match status" value="1"/>
</dbReference>